<accession>K3YW86</accession>
<dbReference type="InParanoid" id="K3YW86"/>
<dbReference type="Gramene" id="KQL29672">
    <property type="protein sequence ID" value="KQL29672"/>
    <property type="gene ID" value="SETIT_018532mg"/>
</dbReference>
<dbReference type="HOGENOM" id="CLU_1613637_0_0_1"/>
<dbReference type="AlphaFoldDB" id="K3YW86"/>
<dbReference type="EnsemblPlants" id="KQL29672">
    <property type="protein sequence ID" value="KQL29672"/>
    <property type="gene ID" value="SETIT_018532mg"/>
</dbReference>
<proteinExistence type="predicted"/>
<sequence>MAANLSCAHPISLGEGKDGRRKRRHLAQFIPNPSPTWLLAVQKGAAARPLVDVREWRGEAEVVQRKGAAAVGDGNGTATAAATGDRKGVAAAAGVKRTCKAAASWMCLPLLDRSLIPPSTGAVLKVWIRLPGNSLLHRVLHQTYCFNFLMRCERGIHSCILESGF</sequence>
<evidence type="ECO:0000313" key="1">
    <source>
        <dbReference type="EnsemblPlants" id="KQL29672"/>
    </source>
</evidence>
<keyword evidence="2" id="KW-1185">Reference proteome</keyword>
<evidence type="ECO:0000313" key="2">
    <source>
        <dbReference type="Proteomes" id="UP000004995"/>
    </source>
</evidence>
<reference evidence="2" key="1">
    <citation type="journal article" date="2012" name="Nat. Biotechnol.">
        <title>Reference genome sequence of the model plant Setaria.</title>
        <authorList>
            <person name="Bennetzen J.L."/>
            <person name="Schmutz J."/>
            <person name="Wang H."/>
            <person name="Percifield R."/>
            <person name="Hawkins J."/>
            <person name="Pontaroli A.C."/>
            <person name="Estep M."/>
            <person name="Feng L."/>
            <person name="Vaughn J.N."/>
            <person name="Grimwood J."/>
            <person name="Jenkins J."/>
            <person name="Barry K."/>
            <person name="Lindquist E."/>
            <person name="Hellsten U."/>
            <person name="Deshpande S."/>
            <person name="Wang X."/>
            <person name="Wu X."/>
            <person name="Mitros T."/>
            <person name="Triplett J."/>
            <person name="Yang X."/>
            <person name="Ye C.Y."/>
            <person name="Mauro-Herrera M."/>
            <person name="Wang L."/>
            <person name="Li P."/>
            <person name="Sharma M."/>
            <person name="Sharma R."/>
            <person name="Ronald P.C."/>
            <person name="Panaud O."/>
            <person name="Kellogg E.A."/>
            <person name="Brutnell T.P."/>
            <person name="Doust A.N."/>
            <person name="Tuskan G.A."/>
            <person name="Rokhsar D."/>
            <person name="Devos K.M."/>
        </authorList>
    </citation>
    <scope>NUCLEOTIDE SEQUENCE [LARGE SCALE GENOMIC DNA]</scope>
    <source>
        <strain evidence="2">cv. Yugu1</strain>
    </source>
</reference>
<name>K3YW86_SETIT</name>
<reference evidence="1" key="2">
    <citation type="submission" date="2018-08" db="UniProtKB">
        <authorList>
            <consortium name="EnsemblPlants"/>
        </authorList>
    </citation>
    <scope>IDENTIFICATION</scope>
    <source>
        <strain evidence="1">Yugu1</strain>
    </source>
</reference>
<dbReference type="EMBL" id="AGNK02000317">
    <property type="status" value="NOT_ANNOTATED_CDS"/>
    <property type="molecule type" value="Genomic_DNA"/>
</dbReference>
<protein>
    <submittedName>
        <fullName evidence="1">Uncharacterized protein</fullName>
    </submittedName>
</protein>
<organism evidence="1 2">
    <name type="scientific">Setaria italica</name>
    <name type="common">Foxtail millet</name>
    <name type="synonym">Panicum italicum</name>
    <dbReference type="NCBI Taxonomy" id="4555"/>
    <lineage>
        <taxon>Eukaryota</taxon>
        <taxon>Viridiplantae</taxon>
        <taxon>Streptophyta</taxon>
        <taxon>Embryophyta</taxon>
        <taxon>Tracheophyta</taxon>
        <taxon>Spermatophyta</taxon>
        <taxon>Magnoliopsida</taxon>
        <taxon>Liliopsida</taxon>
        <taxon>Poales</taxon>
        <taxon>Poaceae</taxon>
        <taxon>PACMAD clade</taxon>
        <taxon>Panicoideae</taxon>
        <taxon>Panicodae</taxon>
        <taxon>Paniceae</taxon>
        <taxon>Cenchrinae</taxon>
        <taxon>Setaria</taxon>
    </lineage>
</organism>
<dbReference type="Proteomes" id="UP000004995">
    <property type="component" value="Unassembled WGS sequence"/>
</dbReference>